<protein>
    <submittedName>
        <fullName evidence="2">Uncharacterized protein</fullName>
    </submittedName>
</protein>
<dbReference type="PROSITE" id="PS51257">
    <property type="entry name" value="PROKAR_LIPOPROTEIN"/>
    <property type="match status" value="1"/>
</dbReference>
<keyword evidence="3" id="KW-1185">Reference proteome</keyword>
<dbReference type="RefSeq" id="WP_350331826.1">
    <property type="nucleotide sequence ID" value="NZ_CP054719.1"/>
</dbReference>
<accession>A0A7L9RV16</accession>
<dbReference type="KEGG" id="pbal:CPBP_01064"/>
<evidence type="ECO:0000256" key="1">
    <source>
        <dbReference type="SAM" id="MobiDB-lite"/>
    </source>
</evidence>
<gene>
    <name evidence="2" type="ORF">CPBP_01064</name>
</gene>
<feature type="compositionally biased region" description="Low complexity" evidence="1">
    <location>
        <begin position="28"/>
        <end position="49"/>
    </location>
</feature>
<feature type="region of interest" description="Disordered" evidence="1">
    <location>
        <begin position="26"/>
        <end position="49"/>
    </location>
</feature>
<sequence length="640" mass="69801">MHIKQFITLGLSALLFGCIGENSDANKATTSTTPATTTPTVTTPKAATPGTIGTEPAIYKLRTAPNRQLQTYFQGYVKDNLPLDKRDEDATNSHLSDILSALPLWSADTTKWVDQFDTPTGTPPDSVNIRIVNDKGGSVIAADVTHLVQNLQMDTDTGLFIPAEKTVLATKVTLDQASWIDIRGKMGSASFDMKHNSIVDVTNGYGLLLDSKLTDLKYDANLDPTGVLTLMPNGEMRIDQGAITLHKADIQGSLGVSNATFNFQTRRDNKTDNIVFLQTKGKVYPLDSDTFPGVMMTVNGPFQFKPGSEIEMFLTTDKISKIVLLYPFSDDSTNKPVIEGKIRFIPKGVESLTNTTGQGLLLIDSDIGFSANMDLSQLIADNTVLKKKLSLVKAAITDPKHSKREGIFLKIENTSSLALKATVPMQSAITSLKQGEVKAALWNTVPSHAQVGNIVATEFFTTQSTHTTAETSAVSQLFGLKHTLDCAQGNLVMTQTFNRTQLSDYVYRFIPKSHEAFWMVQHTVKFNTPFNLGNMTLTPAAGISHFMVAETAFQSGFQTLNPDISLTCGITHISDTSKLSMNIITTALYSKGTMELSDHAWIINSGFNLCLQTPQCTIATGLLNPFQSSSEMYVNIQTDF</sequence>
<name>A0A7L9RV16_9PROT</name>
<dbReference type="AlphaFoldDB" id="A0A7L9RV16"/>
<organism evidence="2 3">
    <name type="scientific">Candidatus Bodocaedibacter vickermanii</name>
    <dbReference type="NCBI Taxonomy" id="2741701"/>
    <lineage>
        <taxon>Bacteria</taxon>
        <taxon>Pseudomonadati</taxon>
        <taxon>Pseudomonadota</taxon>
        <taxon>Alphaproteobacteria</taxon>
        <taxon>Holosporales</taxon>
        <taxon>Candidatus Paracaedibacteraceae</taxon>
        <taxon>Candidatus Bodocaedibacter</taxon>
    </lineage>
</organism>
<dbReference type="EMBL" id="CP054719">
    <property type="protein sequence ID" value="QOL20275.1"/>
    <property type="molecule type" value="Genomic_DNA"/>
</dbReference>
<proteinExistence type="predicted"/>
<dbReference type="Proteomes" id="UP000594001">
    <property type="component" value="Chromosome"/>
</dbReference>
<evidence type="ECO:0000313" key="3">
    <source>
        <dbReference type="Proteomes" id="UP000594001"/>
    </source>
</evidence>
<reference evidence="2 3" key="1">
    <citation type="submission" date="2020-06" db="EMBL/GenBank/DDBJ databases">
        <title>The endosymbiont of the kinetoplastid Bodo saltans is a Paracaedibacter-like alpha-proteobacterium possessing a putative toxin-antitoxin system.</title>
        <authorList>
            <person name="Midha S."/>
            <person name="Rigden D.J."/>
            <person name="Siozios S."/>
            <person name="Hurst G.D.D."/>
            <person name="Jackson A.P."/>
        </authorList>
    </citation>
    <scope>NUCLEOTIDE SEQUENCE [LARGE SCALE GENOMIC DNA]</scope>
    <source>
        <strain evidence="2">Lake Konstanz</strain>
    </source>
</reference>
<evidence type="ECO:0000313" key="2">
    <source>
        <dbReference type="EMBL" id="QOL20275.1"/>
    </source>
</evidence>